<accession>A0A9X4EA92</accession>
<comment type="similarity">
    <text evidence="1 2">Belongs to the UPF0125 (RnfH) family.</text>
</comment>
<keyword evidence="5" id="KW-1185">Reference proteome</keyword>
<dbReference type="Proteomes" id="UP001149607">
    <property type="component" value="Chromosome"/>
</dbReference>
<protein>
    <recommendedName>
        <fullName evidence="2">UPF0125 protein ORY91_001718</fullName>
    </recommendedName>
</protein>
<gene>
    <name evidence="3" type="ORF">ORY91_001718</name>
    <name evidence="4" type="ORF">V9W64_10245</name>
</gene>
<evidence type="ECO:0000256" key="1">
    <source>
        <dbReference type="ARBA" id="ARBA00010645"/>
    </source>
</evidence>
<evidence type="ECO:0000256" key="2">
    <source>
        <dbReference type="HAMAP-Rule" id="MF_00460"/>
    </source>
</evidence>
<dbReference type="InterPro" id="IPR037021">
    <property type="entry name" value="RnfH_sf"/>
</dbReference>
<proteinExistence type="inferred from homology"/>
<dbReference type="AlphaFoldDB" id="A0A9X4EA92"/>
<dbReference type="EMBL" id="CP146598">
    <property type="protein sequence ID" value="WWY03043.1"/>
    <property type="molecule type" value="Genomic_DNA"/>
</dbReference>
<sequence length="98" mass="10749">MPEIEVAYGTAERQFLRRFAVEQGTTAREAVHLSGLAAVFPAADLAAPVGIFGKAVADDTVLRAGDRVELYRPLQIDPKEARRLRAAKRAEEKTESKI</sequence>
<reference evidence="3" key="1">
    <citation type="submission" date="2022-10" db="EMBL/GenBank/DDBJ databases">
        <authorList>
            <person name="Boutroux M."/>
        </authorList>
    </citation>
    <scope>NUCLEOTIDE SEQUENCE</scope>
    <source>
        <strain evidence="3">51.81</strain>
    </source>
</reference>
<dbReference type="NCBIfam" id="NF002490">
    <property type="entry name" value="PRK01777.1"/>
    <property type="match status" value="1"/>
</dbReference>
<organism evidence="3">
    <name type="scientific">Neisseria leonii</name>
    <dbReference type="NCBI Taxonomy" id="2995413"/>
    <lineage>
        <taxon>Bacteria</taxon>
        <taxon>Pseudomonadati</taxon>
        <taxon>Pseudomonadota</taxon>
        <taxon>Betaproteobacteria</taxon>
        <taxon>Neisseriales</taxon>
        <taxon>Neisseriaceae</taxon>
        <taxon>Neisseria</taxon>
    </lineage>
</organism>
<dbReference type="SUPFAM" id="SSF54285">
    <property type="entry name" value="MoaD/ThiS"/>
    <property type="match status" value="1"/>
</dbReference>
<evidence type="ECO:0000313" key="5">
    <source>
        <dbReference type="Proteomes" id="UP001149607"/>
    </source>
</evidence>
<dbReference type="InterPro" id="IPR016155">
    <property type="entry name" value="Mopterin_synth/thiamin_S_b"/>
</dbReference>
<dbReference type="HAMAP" id="MF_00460">
    <property type="entry name" value="UPF0125_RnfH"/>
    <property type="match status" value="1"/>
</dbReference>
<name>A0A9X4EA92_9NEIS</name>
<reference evidence="4" key="2">
    <citation type="submission" date="2024-02" db="EMBL/GenBank/DDBJ databases">
        <title>Neisseria leonii sp. nov.</title>
        <authorList>
            <person name="Boutroux M."/>
            <person name="Favre-Rochex S."/>
            <person name="Gorgette O."/>
            <person name="Touak G."/>
            <person name="Muhle E."/>
            <person name="Chesneau O."/>
            <person name="Clermont D."/>
            <person name="Rahi P."/>
        </authorList>
    </citation>
    <scope>NUCLEOTIDE SEQUENCE</scope>
    <source>
        <strain evidence="4">51.81</strain>
    </source>
</reference>
<dbReference type="RefSeq" id="WP_274585455.1">
    <property type="nucleotide sequence ID" value="NZ_CP145811.1"/>
</dbReference>
<dbReference type="PANTHER" id="PTHR37483:SF1">
    <property type="entry name" value="UPF0125 PROTEIN RATB"/>
    <property type="match status" value="1"/>
</dbReference>
<evidence type="ECO:0000313" key="4">
    <source>
        <dbReference type="EMBL" id="WWY03043.1"/>
    </source>
</evidence>
<dbReference type="Gene3D" id="3.10.20.280">
    <property type="entry name" value="RnfH-like"/>
    <property type="match status" value="1"/>
</dbReference>
<dbReference type="Pfam" id="PF03658">
    <property type="entry name" value="Ub-RnfH"/>
    <property type="match status" value="1"/>
</dbReference>
<dbReference type="EMBL" id="JAPQFL010000005">
    <property type="protein sequence ID" value="MDD9328298.1"/>
    <property type="molecule type" value="Genomic_DNA"/>
</dbReference>
<evidence type="ECO:0000313" key="3">
    <source>
        <dbReference type="EMBL" id="MDD9328298.1"/>
    </source>
</evidence>
<dbReference type="PANTHER" id="PTHR37483">
    <property type="entry name" value="UPF0125 PROTEIN RATB"/>
    <property type="match status" value="1"/>
</dbReference>
<dbReference type="InterPro" id="IPR005346">
    <property type="entry name" value="RnfH"/>
</dbReference>